<dbReference type="STRING" id="1531966.A0A0A1TRT3"/>
<keyword evidence="2" id="KW-1185">Reference proteome</keyword>
<organism evidence="1 2">
    <name type="scientific">[Torrubiella] hemipterigena</name>
    <dbReference type="NCBI Taxonomy" id="1531966"/>
    <lineage>
        <taxon>Eukaryota</taxon>
        <taxon>Fungi</taxon>
        <taxon>Dikarya</taxon>
        <taxon>Ascomycota</taxon>
        <taxon>Pezizomycotina</taxon>
        <taxon>Sordariomycetes</taxon>
        <taxon>Hypocreomycetidae</taxon>
        <taxon>Hypocreales</taxon>
        <taxon>Clavicipitaceae</taxon>
        <taxon>Clavicipitaceae incertae sedis</taxon>
        <taxon>'Torrubiella' clade</taxon>
    </lineage>
</organism>
<protein>
    <submittedName>
        <fullName evidence="1">Uncharacterized protein</fullName>
    </submittedName>
</protein>
<reference evidence="1 2" key="1">
    <citation type="journal article" date="2015" name="Genome Announc.">
        <title>Draft Genome Sequence and Gene Annotation of the Entomopathogenic Fungus Verticillium hemipterigenum.</title>
        <authorList>
            <person name="Horn F."/>
            <person name="Habel A."/>
            <person name="Scharf D.H."/>
            <person name="Dworschak J."/>
            <person name="Brakhage A.A."/>
            <person name="Guthke R."/>
            <person name="Hertweck C."/>
            <person name="Linde J."/>
        </authorList>
    </citation>
    <scope>NUCLEOTIDE SEQUENCE [LARGE SCALE GENOMIC DNA]</scope>
</reference>
<proteinExistence type="predicted"/>
<name>A0A0A1TRT3_9HYPO</name>
<gene>
    <name evidence="1" type="ORF">VHEMI10417</name>
</gene>
<accession>A0A0A1TRT3</accession>
<dbReference type="AlphaFoldDB" id="A0A0A1TRT3"/>
<dbReference type="HOGENOM" id="CLU_526964_0_0_1"/>
<dbReference type="InterPro" id="IPR032675">
    <property type="entry name" value="LRR_dom_sf"/>
</dbReference>
<evidence type="ECO:0000313" key="1">
    <source>
        <dbReference type="EMBL" id="CEJ94910.1"/>
    </source>
</evidence>
<dbReference type="EMBL" id="CDHN01000008">
    <property type="protein sequence ID" value="CEJ94910.1"/>
    <property type="molecule type" value="Genomic_DNA"/>
</dbReference>
<sequence>MEHHALSTAALEPVPVQRVALIEPVHYARAAPLLEPFATNPEKPSSIIELSIQIDSHDGFMENLLRSEEPWRVNASKPWRSDALETFVEQLQLGTKLQEALLKGVRREAIEGDVDLYTEQCGQSAEDRAEQWKDVRQDEAIALLLMATSPHIETLRLGTELPANSLLEQYITYGNYGRIPKVLPKLKHVEFFTTSNIFNDPRLYHQFEFMQLMQLVHRLPLLESVKIERATDEHLSFGWFVPRCGNRKRLEITHCDIGSEVIEMLLLIPQELEELVFSSGGLTSIDGSYSTLSIIAVRQALNAHHKTLTTLDLDMEMRMDDIQAGGRDYDHDENYHDGREVYDKPLSWDENDLVFREFWLQDKRASKANHSMIAETLVTHQGTATLRGCSFADYPKLQHLRIGIKSLLGVVMFDWEGEPYNSKEVTKLPPGGPRLVDRLPPSLVTLAIYGYERGHCQDVDEQIDELLRERQTRLPLLEKVEGIETKIKSLGDLFGHIDYGDEDDELWTEEERDWTWI</sequence>
<dbReference type="Gene3D" id="3.80.10.10">
    <property type="entry name" value="Ribonuclease Inhibitor"/>
    <property type="match status" value="1"/>
</dbReference>
<dbReference type="OrthoDB" id="3437411at2759"/>
<dbReference type="Proteomes" id="UP000039046">
    <property type="component" value="Unassembled WGS sequence"/>
</dbReference>
<evidence type="ECO:0000313" key="2">
    <source>
        <dbReference type="Proteomes" id="UP000039046"/>
    </source>
</evidence>